<organism evidence="3 4">
    <name type="scientific">Rubrimonas cliftonensis</name>
    <dbReference type="NCBI Taxonomy" id="89524"/>
    <lineage>
        <taxon>Bacteria</taxon>
        <taxon>Pseudomonadati</taxon>
        <taxon>Pseudomonadota</taxon>
        <taxon>Alphaproteobacteria</taxon>
        <taxon>Rhodobacterales</taxon>
        <taxon>Paracoccaceae</taxon>
        <taxon>Rubrimonas</taxon>
    </lineage>
</organism>
<dbReference type="CDD" id="cd07012">
    <property type="entry name" value="PBP2_Bug_TTT"/>
    <property type="match status" value="1"/>
</dbReference>
<keyword evidence="4" id="KW-1185">Reference proteome</keyword>
<dbReference type="InterPro" id="IPR042100">
    <property type="entry name" value="Bug_dom1"/>
</dbReference>
<dbReference type="PANTHER" id="PTHR42928:SF5">
    <property type="entry name" value="BLR1237 PROTEIN"/>
    <property type="match status" value="1"/>
</dbReference>
<feature type="chain" id="PRO_5011479345" evidence="2">
    <location>
        <begin position="22"/>
        <end position="321"/>
    </location>
</feature>
<gene>
    <name evidence="3" type="ORF">SAMN05444370_12132</name>
</gene>
<dbReference type="STRING" id="89524.SAMN05444370_12132"/>
<dbReference type="Gene3D" id="3.40.190.150">
    <property type="entry name" value="Bordetella uptake gene, domain 1"/>
    <property type="match status" value="1"/>
</dbReference>
<dbReference type="AlphaFoldDB" id="A0A1H4FEA1"/>
<dbReference type="RefSeq" id="WP_093255917.1">
    <property type="nucleotide sequence ID" value="NZ_FNQM01000021.1"/>
</dbReference>
<dbReference type="PANTHER" id="PTHR42928">
    <property type="entry name" value="TRICARBOXYLATE-BINDING PROTEIN"/>
    <property type="match status" value="1"/>
</dbReference>
<evidence type="ECO:0000313" key="4">
    <source>
        <dbReference type="Proteomes" id="UP000198703"/>
    </source>
</evidence>
<dbReference type="OrthoDB" id="7248487at2"/>
<comment type="similarity">
    <text evidence="1">Belongs to the UPF0065 (bug) family.</text>
</comment>
<evidence type="ECO:0000256" key="2">
    <source>
        <dbReference type="SAM" id="SignalP"/>
    </source>
</evidence>
<dbReference type="Gene3D" id="3.40.190.10">
    <property type="entry name" value="Periplasmic binding protein-like II"/>
    <property type="match status" value="1"/>
</dbReference>
<proteinExistence type="inferred from homology"/>
<dbReference type="Pfam" id="PF03401">
    <property type="entry name" value="TctC"/>
    <property type="match status" value="1"/>
</dbReference>
<dbReference type="PIRSF" id="PIRSF017082">
    <property type="entry name" value="YflP"/>
    <property type="match status" value="1"/>
</dbReference>
<dbReference type="EMBL" id="FNQM01000021">
    <property type="protein sequence ID" value="SEA95616.1"/>
    <property type="molecule type" value="Genomic_DNA"/>
</dbReference>
<dbReference type="SUPFAM" id="SSF53850">
    <property type="entry name" value="Periplasmic binding protein-like II"/>
    <property type="match status" value="1"/>
</dbReference>
<evidence type="ECO:0000256" key="1">
    <source>
        <dbReference type="ARBA" id="ARBA00006987"/>
    </source>
</evidence>
<keyword evidence="3" id="KW-0675">Receptor</keyword>
<dbReference type="InterPro" id="IPR005064">
    <property type="entry name" value="BUG"/>
</dbReference>
<protein>
    <submittedName>
        <fullName evidence="3">Tripartite-type tricarboxylate transporter, receptor component TctC</fullName>
    </submittedName>
</protein>
<dbReference type="Proteomes" id="UP000198703">
    <property type="component" value="Unassembled WGS sequence"/>
</dbReference>
<name>A0A1H4FEA1_9RHOB</name>
<sequence length="321" mass="33252">MKKSMILAAALAAMTAGHAAAQNYPERAITILVPFAPGGVVDLASRTIGEGLSKKWGVEVIVENRAGGSGFIAATALAQSAPDGYTLFMGEAGTMTINPSLFDQTPYDAEADFTPISTVTDTPLILVANKEAPFSTMEDFLAAAKAQPGMITYSSAGVGTLNHLAPEWMALEAGITLQHIPYKGGRPAATAVASGEVDVSVVSYSSTKPFIDSGDVVVLSTASGQRIAPSPETPTMQEAGVPNVDTSQWTGLMGRAGTPEPILDQLNAAVQEVLADPAVAARLSEAGAAPFPSSRADFQAMLERLRGQFATIIETADITPQ</sequence>
<feature type="signal peptide" evidence="2">
    <location>
        <begin position="1"/>
        <end position="21"/>
    </location>
</feature>
<accession>A0A1H4FEA1</accession>
<keyword evidence="2" id="KW-0732">Signal</keyword>
<evidence type="ECO:0000313" key="3">
    <source>
        <dbReference type="EMBL" id="SEA95616.1"/>
    </source>
</evidence>
<reference evidence="3 4" key="1">
    <citation type="submission" date="2016-10" db="EMBL/GenBank/DDBJ databases">
        <authorList>
            <person name="de Groot N.N."/>
        </authorList>
    </citation>
    <scope>NUCLEOTIDE SEQUENCE [LARGE SCALE GENOMIC DNA]</scope>
    <source>
        <strain evidence="3 4">DSM 15345</strain>
    </source>
</reference>